<accession>A0A5B8V185</accession>
<feature type="transmembrane region" description="Helical" evidence="1">
    <location>
        <begin position="12"/>
        <end position="32"/>
    </location>
</feature>
<dbReference type="AlphaFoldDB" id="A0A5B8V185"/>
<feature type="transmembrane region" description="Helical" evidence="1">
    <location>
        <begin position="220"/>
        <end position="236"/>
    </location>
</feature>
<evidence type="ECO:0000256" key="1">
    <source>
        <dbReference type="SAM" id="Phobius"/>
    </source>
</evidence>
<gene>
    <name evidence="2" type="ORF">FRZ54_18060</name>
</gene>
<reference evidence="2 3" key="1">
    <citation type="journal article" date="2017" name="Curr. Microbiol.">
        <title>Mucilaginibacter ginsenosidivorans sp. nov., Isolated from Soil of Ginseng Field.</title>
        <authorList>
            <person name="Kim M.M."/>
            <person name="Siddiqi M.Z."/>
            <person name="Im W.T."/>
        </authorList>
    </citation>
    <scope>NUCLEOTIDE SEQUENCE [LARGE SCALE GENOMIC DNA]</scope>
    <source>
        <strain evidence="2 3">Gsoil 3017</strain>
    </source>
</reference>
<keyword evidence="3" id="KW-1185">Reference proteome</keyword>
<keyword evidence="1" id="KW-1133">Transmembrane helix</keyword>
<evidence type="ECO:0008006" key="4">
    <source>
        <dbReference type="Google" id="ProtNLM"/>
    </source>
</evidence>
<dbReference type="OrthoDB" id="102112at2"/>
<dbReference type="RefSeq" id="WP_147033179.1">
    <property type="nucleotide sequence ID" value="NZ_CP042436.1"/>
</dbReference>
<keyword evidence="1" id="KW-0812">Transmembrane</keyword>
<dbReference type="Proteomes" id="UP000321479">
    <property type="component" value="Chromosome"/>
</dbReference>
<evidence type="ECO:0000313" key="2">
    <source>
        <dbReference type="EMBL" id="QEC64401.1"/>
    </source>
</evidence>
<name>A0A5B8V185_9SPHI</name>
<dbReference type="KEGG" id="mgin:FRZ54_18060"/>
<feature type="transmembrane region" description="Helical" evidence="1">
    <location>
        <begin position="116"/>
        <end position="136"/>
    </location>
</feature>
<feature type="transmembrane region" description="Helical" evidence="1">
    <location>
        <begin position="196"/>
        <end position="214"/>
    </location>
</feature>
<feature type="transmembrane region" description="Helical" evidence="1">
    <location>
        <begin position="84"/>
        <end position="104"/>
    </location>
</feature>
<keyword evidence="1" id="KW-0472">Membrane</keyword>
<dbReference type="EMBL" id="CP042436">
    <property type="protein sequence ID" value="QEC64401.1"/>
    <property type="molecule type" value="Genomic_DNA"/>
</dbReference>
<feature type="transmembrane region" description="Helical" evidence="1">
    <location>
        <begin position="269"/>
        <end position="291"/>
    </location>
</feature>
<sequence length="430" mass="49711">METTLPSPADWALWKKLIFRFFFIYFLLYIFFNPNGVLPYIDDIYNFYITPFHGVAVWIGKHILHLSQPVTTFTNGSGDTTYDNIIILFIAFLALISTIIWSALDKGTRNYNKLLYWLMVVLRYYVAITMLSYGFFKVIKLQFPFPSFGRLMEPYGNSSPMGLAWTFMGYSTGYNYFTGIAELSCGFLLMFRKTTALGAVMTLIVAGNIMAINYCFDVPVKLLSTTLVMMALFLILKDIKRFSNFFLFNKVAASSDITPHRFRKKWKNITLTTIKYVLIAYTVIFDLVGVIQGESQYGAKAPKPPLYGLYEVKTFILNRDTLPPLTTDTTRWNKMAISYAGNTMLKFMNDSTNYFAFNVDTVKRKIVMNKYSDTVHKWLFTYTLPKKDSLVLSGAYKKDSLKIAFHQIDVNKFLLVRRGFHWINESPFNR</sequence>
<organism evidence="2 3">
    <name type="scientific">Mucilaginibacter ginsenosidivorans</name>
    <dbReference type="NCBI Taxonomy" id="398053"/>
    <lineage>
        <taxon>Bacteria</taxon>
        <taxon>Pseudomonadati</taxon>
        <taxon>Bacteroidota</taxon>
        <taxon>Sphingobacteriia</taxon>
        <taxon>Sphingobacteriales</taxon>
        <taxon>Sphingobacteriaceae</taxon>
        <taxon>Mucilaginibacter</taxon>
    </lineage>
</organism>
<evidence type="ECO:0000313" key="3">
    <source>
        <dbReference type="Proteomes" id="UP000321479"/>
    </source>
</evidence>
<proteinExistence type="predicted"/>
<feature type="transmembrane region" description="Helical" evidence="1">
    <location>
        <begin position="173"/>
        <end position="191"/>
    </location>
</feature>
<protein>
    <recommendedName>
        <fullName evidence="4">DoxX family protein</fullName>
    </recommendedName>
</protein>